<proteinExistence type="predicted"/>
<dbReference type="InterPro" id="IPR008920">
    <property type="entry name" value="TF_FadR/GntR_C"/>
</dbReference>
<evidence type="ECO:0000256" key="1">
    <source>
        <dbReference type="ARBA" id="ARBA00023015"/>
    </source>
</evidence>
<dbReference type="Gene3D" id="1.20.120.530">
    <property type="entry name" value="GntR ligand-binding domain-like"/>
    <property type="match status" value="1"/>
</dbReference>
<protein>
    <submittedName>
        <fullName evidence="5">FadR family transcriptional regulator</fullName>
    </submittedName>
</protein>
<dbReference type="Gene3D" id="1.10.10.10">
    <property type="entry name" value="Winged helix-like DNA-binding domain superfamily/Winged helix DNA-binding domain"/>
    <property type="match status" value="1"/>
</dbReference>
<dbReference type="InterPro" id="IPR036390">
    <property type="entry name" value="WH_DNA-bd_sf"/>
</dbReference>
<gene>
    <name evidence="5" type="ORF">IAB98_03095</name>
</gene>
<organism evidence="5 6">
    <name type="scientific">Candidatus Egerieimonas intestinavium</name>
    <dbReference type="NCBI Taxonomy" id="2840777"/>
    <lineage>
        <taxon>Bacteria</taxon>
        <taxon>Bacillati</taxon>
        <taxon>Bacillota</taxon>
        <taxon>Clostridia</taxon>
        <taxon>Lachnospirales</taxon>
        <taxon>Lachnospiraceae</taxon>
        <taxon>Lachnospiraceae incertae sedis</taxon>
        <taxon>Candidatus Egerieimonas</taxon>
    </lineage>
</organism>
<dbReference type="AlphaFoldDB" id="A0A9D1EI35"/>
<reference evidence="5" key="2">
    <citation type="journal article" date="2021" name="PeerJ">
        <title>Extensive microbial diversity within the chicken gut microbiome revealed by metagenomics and culture.</title>
        <authorList>
            <person name="Gilroy R."/>
            <person name="Ravi A."/>
            <person name="Getino M."/>
            <person name="Pursley I."/>
            <person name="Horton D.L."/>
            <person name="Alikhan N.F."/>
            <person name="Baker D."/>
            <person name="Gharbi K."/>
            <person name="Hall N."/>
            <person name="Watson M."/>
            <person name="Adriaenssens E.M."/>
            <person name="Foster-Nyarko E."/>
            <person name="Jarju S."/>
            <person name="Secka A."/>
            <person name="Antonio M."/>
            <person name="Oren A."/>
            <person name="Chaudhuri R.R."/>
            <person name="La Ragione R."/>
            <person name="Hildebrand F."/>
            <person name="Pallen M.J."/>
        </authorList>
    </citation>
    <scope>NUCLEOTIDE SEQUENCE</scope>
    <source>
        <strain evidence="5">ChiSxjej1B13-7041</strain>
    </source>
</reference>
<dbReference type="GO" id="GO:0003677">
    <property type="term" value="F:DNA binding"/>
    <property type="evidence" value="ECO:0007669"/>
    <property type="project" value="UniProtKB-KW"/>
</dbReference>
<dbReference type="SUPFAM" id="SSF48008">
    <property type="entry name" value="GntR ligand-binding domain-like"/>
    <property type="match status" value="1"/>
</dbReference>
<keyword evidence="2" id="KW-0238">DNA-binding</keyword>
<dbReference type="SMART" id="SM00895">
    <property type="entry name" value="FCD"/>
    <property type="match status" value="1"/>
</dbReference>
<dbReference type="PRINTS" id="PR00035">
    <property type="entry name" value="HTHGNTR"/>
</dbReference>
<evidence type="ECO:0000313" key="6">
    <source>
        <dbReference type="Proteomes" id="UP000886841"/>
    </source>
</evidence>
<evidence type="ECO:0000256" key="2">
    <source>
        <dbReference type="ARBA" id="ARBA00023125"/>
    </source>
</evidence>
<sequence>MNSKAIPYLKPINSTSVVQRVIDSLTEAMISKQLRPGDKIPTEIELANTLGVGRNSIREAIKILVYLGVLEIRRAEGTFVCEGFSESMIDPMLYGIILDTSNSYENLIELREIMEVSVVQLALKKRTPEDLGQIRQVMADMKSAVQQTPPNISLFFEADNQFHDLISQAGHNPLMDKINRVVRALTHSVRLESVTYMMESGRGQELYDCHEELYHLVESKNEENLDLNTVIRATYFYQPE</sequence>
<dbReference type="EMBL" id="DVHU01000025">
    <property type="protein sequence ID" value="HIR92393.1"/>
    <property type="molecule type" value="Genomic_DNA"/>
</dbReference>
<keyword evidence="3" id="KW-0804">Transcription</keyword>
<evidence type="ECO:0000259" key="4">
    <source>
        <dbReference type="PROSITE" id="PS50949"/>
    </source>
</evidence>
<dbReference type="PANTHER" id="PTHR43537:SF5">
    <property type="entry name" value="UXU OPERON TRANSCRIPTIONAL REGULATOR"/>
    <property type="match status" value="1"/>
</dbReference>
<evidence type="ECO:0000313" key="5">
    <source>
        <dbReference type="EMBL" id="HIR92393.1"/>
    </source>
</evidence>
<dbReference type="InterPro" id="IPR036388">
    <property type="entry name" value="WH-like_DNA-bd_sf"/>
</dbReference>
<dbReference type="PROSITE" id="PS50949">
    <property type="entry name" value="HTH_GNTR"/>
    <property type="match status" value="1"/>
</dbReference>
<dbReference type="SMART" id="SM00345">
    <property type="entry name" value="HTH_GNTR"/>
    <property type="match status" value="1"/>
</dbReference>
<dbReference type="GO" id="GO:0003700">
    <property type="term" value="F:DNA-binding transcription factor activity"/>
    <property type="evidence" value="ECO:0007669"/>
    <property type="project" value="InterPro"/>
</dbReference>
<dbReference type="Pfam" id="PF07729">
    <property type="entry name" value="FCD"/>
    <property type="match status" value="1"/>
</dbReference>
<evidence type="ECO:0000256" key="3">
    <source>
        <dbReference type="ARBA" id="ARBA00023163"/>
    </source>
</evidence>
<accession>A0A9D1EI35</accession>
<dbReference type="InterPro" id="IPR000524">
    <property type="entry name" value="Tscrpt_reg_HTH_GntR"/>
</dbReference>
<keyword evidence="1" id="KW-0805">Transcription regulation</keyword>
<dbReference type="Proteomes" id="UP000886841">
    <property type="component" value="Unassembled WGS sequence"/>
</dbReference>
<comment type="caution">
    <text evidence="5">The sequence shown here is derived from an EMBL/GenBank/DDBJ whole genome shotgun (WGS) entry which is preliminary data.</text>
</comment>
<dbReference type="Pfam" id="PF00392">
    <property type="entry name" value="GntR"/>
    <property type="match status" value="1"/>
</dbReference>
<feature type="domain" description="HTH gntR-type" evidence="4">
    <location>
        <begin position="15"/>
        <end position="83"/>
    </location>
</feature>
<dbReference type="InterPro" id="IPR011711">
    <property type="entry name" value="GntR_C"/>
</dbReference>
<dbReference type="PANTHER" id="PTHR43537">
    <property type="entry name" value="TRANSCRIPTIONAL REGULATOR, GNTR FAMILY"/>
    <property type="match status" value="1"/>
</dbReference>
<name>A0A9D1EI35_9FIRM</name>
<dbReference type="CDD" id="cd07377">
    <property type="entry name" value="WHTH_GntR"/>
    <property type="match status" value="1"/>
</dbReference>
<reference evidence="5" key="1">
    <citation type="submission" date="2020-10" db="EMBL/GenBank/DDBJ databases">
        <authorList>
            <person name="Gilroy R."/>
        </authorList>
    </citation>
    <scope>NUCLEOTIDE SEQUENCE</scope>
    <source>
        <strain evidence="5">ChiSxjej1B13-7041</strain>
    </source>
</reference>
<dbReference type="SUPFAM" id="SSF46785">
    <property type="entry name" value="Winged helix' DNA-binding domain"/>
    <property type="match status" value="1"/>
</dbReference>